<dbReference type="PROSITE" id="PS50297">
    <property type="entry name" value="ANK_REP_REGION"/>
    <property type="match status" value="1"/>
</dbReference>
<evidence type="ECO:0000313" key="3">
    <source>
        <dbReference type="EMBL" id="EAY12912.1"/>
    </source>
</evidence>
<reference evidence="3" key="1">
    <citation type="submission" date="2006-10" db="EMBL/GenBank/DDBJ databases">
        <authorList>
            <person name="Amadeo P."/>
            <person name="Zhao Q."/>
            <person name="Wortman J."/>
            <person name="Fraser-Liggett C."/>
            <person name="Carlton J."/>
        </authorList>
    </citation>
    <scope>NUCLEOTIDE SEQUENCE</scope>
    <source>
        <strain evidence="3">G3</strain>
    </source>
</reference>
<gene>
    <name evidence="3" type="ORF">TVAG_430790</name>
</gene>
<proteinExistence type="predicted"/>
<feature type="repeat" description="ANK" evidence="1">
    <location>
        <begin position="311"/>
        <end position="343"/>
    </location>
</feature>
<organism evidence="3 4">
    <name type="scientific">Trichomonas vaginalis (strain ATCC PRA-98 / G3)</name>
    <dbReference type="NCBI Taxonomy" id="412133"/>
    <lineage>
        <taxon>Eukaryota</taxon>
        <taxon>Metamonada</taxon>
        <taxon>Parabasalia</taxon>
        <taxon>Trichomonadida</taxon>
        <taxon>Trichomonadidae</taxon>
        <taxon>Trichomonas</taxon>
    </lineage>
</organism>
<dbReference type="PANTHER" id="PTHR24182:SF13">
    <property type="entry name" value="LD18443P"/>
    <property type="match status" value="1"/>
</dbReference>
<dbReference type="SUPFAM" id="SSF48403">
    <property type="entry name" value="Ankyrin repeat"/>
    <property type="match status" value="1"/>
</dbReference>
<feature type="domain" description="DUF3447" evidence="2">
    <location>
        <begin position="157"/>
        <end position="241"/>
    </location>
</feature>
<dbReference type="RefSeq" id="XP_001325135.1">
    <property type="nucleotide sequence ID" value="XM_001325100.1"/>
</dbReference>
<name>A2E3A2_TRIV3</name>
<dbReference type="Proteomes" id="UP000001542">
    <property type="component" value="Unassembled WGS sequence"/>
</dbReference>
<protein>
    <recommendedName>
        <fullName evidence="2">DUF3447 domain-containing protein</fullName>
    </recommendedName>
</protein>
<dbReference type="PROSITE" id="PS50088">
    <property type="entry name" value="ANK_REPEAT"/>
    <property type="match status" value="1"/>
</dbReference>
<dbReference type="InterPro" id="IPR036770">
    <property type="entry name" value="Ankyrin_rpt-contain_sf"/>
</dbReference>
<dbReference type="EMBL" id="DS113294">
    <property type="protein sequence ID" value="EAY12912.1"/>
    <property type="molecule type" value="Genomic_DNA"/>
</dbReference>
<dbReference type="InterPro" id="IPR002110">
    <property type="entry name" value="Ankyrin_rpt"/>
</dbReference>
<evidence type="ECO:0000313" key="4">
    <source>
        <dbReference type="Proteomes" id="UP000001542"/>
    </source>
</evidence>
<evidence type="ECO:0000259" key="2">
    <source>
        <dbReference type="Pfam" id="PF11929"/>
    </source>
</evidence>
<accession>A2E3A2</accession>
<dbReference type="AlphaFoldDB" id="A2E3A2"/>
<dbReference type="STRING" id="5722.A2E3A2"/>
<dbReference type="InterPro" id="IPR020683">
    <property type="entry name" value="DUF3447"/>
</dbReference>
<dbReference type="KEGG" id="tva:4770882"/>
<keyword evidence="4" id="KW-1185">Reference proteome</keyword>
<evidence type="ECO:0000256" key="1">
    <source>
        <dbReference type="PROSITE-ProRule" id="PRU00023"/>
    </source>
</evidence>
<sequence>MSSDYAKPYSDFIGAFEKLFRIKSNESVEDMCNIITNVLISKYQITKSQLTDIILKAIEYNYASGENYIKILNNIGFENKNLPELTSPLESSVEYIVMHDQIDKFKEYISQRELKNDIFLEIPQFHKESPLCLSLIETCAYFGSVNIFFFLISNQKYTISEKCLRCSLIGRNADIINECLKENMINKDCLKDIVCSHNNEMLEYVLERNIFTYKDFDEKNSHKTAIYEDIIKYQNLKAVFLLFEREKNFIVPWCAAFPQTIDILKNEKLPDKIDFKKRNILQYACMSQNSDIFKLLFNSTDKIDVNYHDLNKKTALHYAAMYNNIEAARILISHSADVNAKNIQIHFISIIII</sequence>
<dbReference type="Pfam" id="PF12796">
    <property type="entry name" value="Ank_2"/>
    <property type="match status" value="1"/>
</dbReference>
<dbReference type="VEuPathDB" id="TrichDB:TVAG_430790"/>
<dbReference type="SMART" id="SM00248">
    <property type="entry name" value="ANK"/>
    <property type="match status" value="3"/>
</dbReference>
<dbReference type="SMR" id="A2E3A2"/>
<keyword evidence="1" id="KW-0040">ANK repeat</keyword>
<dbReference type="Pfam" id="PF11929">
    <property type="entry name" value="DUF3447"/>
    <property type="match status" value="1"/>
</dbReference>
<dbReference type="VEuPathDB" id="TrichDB:TVAGG3_1017580"/>
<dbReference type="Gene3D" id="1.25.40.20">
    <property type="entry name" value="Ankyrin repeat-containing domain"/>
    <property type="match status" value="1"/>
</dbReference>
<reference evidence="3" key="2">
    <citation type="journal article" date="2007" name="Science">
        <title>Draft genome sequence of the sexually transmitted pathogen Trichomonas vaginalis.</title>
        <authorList>
            <person name="Carlton J.M."/>
            <person name="Hirt R.P."/>
            <person name="Silva J.C."/>
            <person name="Delcher A.L."/>
            <person name="Schatz M."/>
            <person name="Zhao Q."/>
            <person name="Wortman J.R."/>
            <person name="Bidwell S.L."/>
            <person name="Alsmark U.C.M."/>
            <person name="Besteiro S."/>
            <person name="Sicheritz-Ponten T."/>
            <person name="Noel C.J."/>
            <person name="Dacks J.B."/>
            <person name="Foster P.G."/>
            <person name="Simillion C."/>
            <person name="Van de Peer Y."/>
            <person name="Miranda-Saavedra D."/>
            <person name="Barton G.J."/>
            <person name="Westrop G.D."/>
            <person name="Mueller S."/>
            <person name="Dessi D."/>
            <person name="Fiori P.L."/>
            <person name="Ren Q."/>
            <person name="Paulsen I."/>
            <person name="Zhang H."/>
            <person name="Bastida-Corcuera F.D."/>
            <person name="Simoes-Barbosa A."/>
            <person name="Brown M.T."/>
            <person name="Hayes R.D."/>
            <person name="Mukherjee M."/>
            <person name="Okumura C.Y."/>
            <person name="Schneider R."/>
            <person name="Smith A.J."/>
            <person name="Vanacova S."/>
            <person name="Villalvazo M."/>
            <person name="Haas B.J."/>
            <person name="Pertea M."/>
            <person name="Feldblyum T.V."/>
            <person name="Utterback T.R."/>
            <person name="Shu C.L."/>
            <person name="Osoegawa K."/>
            <person name="de Jong P.J."/>
            <person name="Hrdy I."/>
            <person name="Horvathova L."/>
            <person name="Zubacova Z."/>
            <person name="Dolezal P."/>
            <person name="Malik S.B."/>
            <person name="Logsdon J.M. Jr."/>
            <person name="Henze K."/>
            <person name="Gupta A."/>
            <person name="Wang C.C."/>
            <person name="Dunne R.L."/>
            <person name="Upcroft J.A."/>
            <person name="Upcroft P."/>
            <person name="White O."/>
            <person name="Salzberg S.L."/>
            <person name="Tang P."/>
            <person name="Chiu C.-H."/>
            <person name="Lee Y.-S."/>
            <person name="Embley T.M."/>
            <person name="Coombs G.H."/>
            <person name="Mottram J.C."/>
            <person name="Tachezy J."/>
            <person name="Fraser-Liggett C.M."/>
            <person name="Johnson P.J."/>
        </authorList>
    </citation>
    <scope>NUCLEOTIDE SEQUENCE [LARGE SCALE GENOMIC DNA]</scope>
    <source>
        <strain evidence="3">G3</strain>
    </source>
</reference>
<dbReference type="InParanoid" id="A2E3A2"/>
<dbReference type="PANTHER" id="PTHR24182">
    <property type="entry name" value="ANKYRIN REPEAT AND SOCS BOX CONTAINING 4"/>
    <property type="match status" value="1"/>
</dbReference>